<feature type="transmembrane region" description="Helical" evidence="1">
    <location>
        <begin position="280"/>
        <end position="301"/>
    </location>
</feature>
<dbReference type="RefSeq" id="WP_130613630.1">
    <property type="nucleotide sequence ID" value="NZ_AP019400.1"/>
</dbReference>
<keyword evidence="1" id="KW-1133">Transmembrane helix</keyword>
<name>A0A3T1DAP1_9BACL</name>
<feature type="transmembrane region" description="Helical" evidence="1">
    <location>
        <begin position="219"/>
        <end position="242"/>
    </location>
</feature>
<keyword evidence="1" id="KW-0472">Membrane</keyword>
<reference evidence="2 3" key="1">
    <citation type="submission" date="2019-01" db="EMBL/GenBank/DDBJ databases">
        <title>Complete genome sequence of Cohnella hallensis HS21 isolated from Korean fir (Abies koreana) rhizospheric soil.</title>
        <authorList>
            <person name="Jiang L."/>
            <person name="Kang S.W."/>
            <person name="Kim S."/>
            <person name="Jung J."/>
            <person name="Kim C.Y."/>
            <person name="Kim D.H."/>
            <person name="Kim S.W."/>
            <person name="Lee J."/>
        </authorList>
    </citation>
    <scope>NUCLEOTIDE SEQUENCE [LARGE SCALE GENOMIC DNA]</scope>
    <source>
        <strain evidence="2 3">HS21</strain>
    </source>
</reference>
<evidence type="ECO:0000313" key="2">
    <source>
        <dbReference type="EMBL" id="BBI35186.1"/>
    </source>
</evidence>
<accession>A0A3T1DAP1</accession>
<dbReference type="EMBL" id="AP019400">
    <property type="protein sequence ID" value="BBI35186.1"/>
    <property type="molecule type" value="Genomic_DNA"/>
</dbReference>
<dbReference type="OrthoDB" id="2664405at2"/>
<evidence type="ECO:0000256" key="1">
    <source>
        <dbReference type="SAM" id="Phobius"/>
    </source>
</evidence>
<keyword evidence="1" id="KW-0812">Transmembrane</keyword>
<feature type="transmembrane region" description="Helical" evidence="1">
    <location>
        <begin position="114"/>
        <end position="139"/>
    </location>
</feature>
<sequence>MDNKLKVILNKGNTMTPIDELDSIEFESLSEQERERLNQMLPRYTVAEPTTRQTAMLIDKLMPLLDTDQAELPRFTDQTSSSVQPRFADQLHHDRVALSQSLSARFVRTVMPQIVLLSGWFWAGSLLAVIISVMFMRIFEQFELLTSSNPIIMMAPLLSLVAIIYACRSYGTSMFELERSFPLSPAKWITSKITVVLCYYIALFVLASFIFTWHNDRAIVPFTISWLVPLCLYSSVTLALLLRLGNVTTAFTMTGLWLAQIIGSEKLGPLFLLGDSEYTYWAFSKIIGALVSLLALAYILFHLRKKDTWSVQNHNLKNILPSGGKS</sequence>
<evidence type="ECO:0000313" key="3">
    <source>
        <dbReference type="Proteomes" id="UP000289856"/>
    </source>
</evidence>
<feature type="transmembrane region" description="Helical" evidence="1">
    <location>
        <begin position="192"/>
        <end position="213"/>
    </location>
</feature>
<protein>
    <submittedName>
        <fullName evidence="2">Uncharacterized protein</fullName>
    </submittedName>
</protein>
<organism evidence="2 3">
    <name type="scientific">Cohnella abietis</name>
    <dbReference type="NCBI Taxonomy" id="2507935"/>
    <lineage>
        <taxon>Bacteria</taxon>
        <taxon>Bacillati</taxon>
        <taxon>Bacillota</taxon>
        <taxon>Bacilli</taxon>
        <taxon>Bacillales</taxon>
        <taxon>Paenibacillaceae</taxon>
        <taxon>Cohnella</taxon>
    </lineage>
</organism>
<proteinExistence type="predicted"/>
<gene>
    <name evidence="2" type="ORF">KCTCHS21_45850</name>
</gene>
<dbReference type="KEGG" id="cohn:KCTCHS21_45850"/>
<keyword evidence="3" id="KW-1185">Reference proteome</keyword>
<dbReference type="Proteomes" id="UP000289856">
    <property type="component" value="Chromosome"/>
</dbReference>
<feature type="transmembrane region" description="Helical" evidence="1">
    <location>
        <begin position="151"/>
        <end position="171"/>
    </location>
</feature>
<dbReference type="AlphaFoldDB" id="A0A3T1DAP1"/>